<keyword evidence="3" id="KW-1185">Reference proteome</keyword>
<evidence type="ECO:0000313" key="2">
    <source>
        <dbReference type="EMBL" id="AMW14258.1"/>
    </source>
</evidence>
<dbReference type="KEGG" id="stsi:A4E84_35050"/>
<dbReference type="SUPFAM" id="SSF56112">
    <property type="entry name" value="Protein kinase-like (PK-like)"/>
    <property type="match status" value="1"/>
</dbReference>
<dbReference type="InterPro" id="IPR011009">
    <property type="entry name" value="Kinase-like_dom_sf"/>
</dbReference>
<dbReference type="Pfam" id="PF01636">
    <property type="entry name" value="APH"/>
    <property type="match status" value="1"/>
</dbReference>
<sequence length="366" mass="40057">MTFTEELRGLRGLLPLRPVTSLTWPADALAARRLTDSLGAQGAPHRPRRTFSDLLVFRLDDGGSQAAVVKHPRSARAAASLAHECEAVRRLHRDERLGAWRRLLPVVKQRRLDGPLPLVVETCLPGVEADVLLRRSPELARRVTESALAAIRELHRATGRTEEVTARLADWVTPRLAVLAEEVGWCRRGEGAEALVAVREMVESELAGRRLLVGWTHGDFHPGNVLLAERPGTLSGVIDWAGAVPDGPSLLDCHTFVLTMRHQLTGREFGGVVADVVRRAGLVPEDRRLLAGVRALPSGPRAETVVTLLTWLWHVAGNLEKSARYARSHRWVADNVVSVLGEVLAHEGEVPAREGAQSARSGRRAP</sequence>
<evidence type="ECO:0000259" key="1">
    <source>
        <dbReference type="Pfam" id="PF01636"/>
    </source>
</evidence>
<organism evidence="2 3">
    <name type="scientific">Streptomyces qaidamensis</name>
    <dbReference type="NCBI Taxonomy" id="1783515"/>
    <lineage>
        <taxon>Bacteria</taxon>
        <taxon>Bacillati</taxon>
        <taxon>Actinomycetota</taxon>
        <taxon>Actinomycetes</taxon>
        <taxon>Kitasatosporales</taxon>
        <taxon>Streptomycetaceae</taxon>
        <taxon>Streptomyces</taxon>
        <taxon>Streptomyces aurantiacus group</taxon>
    </lineage>
</organism>
<feature type="domain" description="Aminoglycoside phosphotransferase" evidence="1">
    <location>
        <begin position="56"/>
        <end position="245"/>
    </location>
</feature>
<dbReference type="RefSeq" id="WP_062930401.1">
    <property type="nucleotide sequence ID" value="NZ_CP015098.1"/>
</dbReference>
<protein>
    <recommendedName>
        <fullName evidence="1">Aminoglycoside phosphotransferase domain-containing protein</fullName>
    </recommendedName>
</protein>
<accession>A0A143CA45</accession>
<dbReference type="AlphaFoldDB" id="A0A143CA45"/>
<reference evidence="3" key="1">
    <citation type="submission" date="2016-04" db="EMBL/GenBank/DDBJ databases">
        <authorList>
            <person name="Zhang B."/>
        </authorList>
    </citation>
    <scope>NUCLEOTIDE SEQUENCE [LARGE SCALE GENOMIC DNA]</scope>
    <source>
        <strain evidence="3">S10</strain>
    </source>
</reference>
<dbReference type="Gene3D" id="3.90.1200.10">
    <property type="match status" value="1"/>
</dbReference>
<dbReference type="STRING" id="1783515.A4E84_35050"/>
<name>A0A143CA45_9ACTN</name>
<dbReference type="EMBL" id="CP015098">
    <property type="protein sequence ID" value="AMW14258.1"/>
    <property type="molecule type" value="Genomic_DNA"/>
</dbReference>
<proteinExistence type="predicted"/>
<dbReference type="Proteomes" id="UP000076096">
    <property type="component" value="Chromosome"/>
</dbReference>
<dbReference type="InterPro" id="IPR002575">
    <property type="entry name" value="Aminoglycoside_PTrfase"/>
</dbReference>
<gene>
    <name evidence="2" type="ORF">A4E84_35050</name>
</gene>
<evidence type="ECO:0000313" key="3">
    <source>
        <dbReference type="Proteomes" id="UP000076096"/>
    </source>
</evidence>